<reference evidence="3" key="1">
    <citation type="submission" date="2016-11" db="EMBL/GenBank/DDBJ databases">
        <authorList>
            <person name="Varghese N."/>
            <person name="Submissions S."/>
        </authorList>
    </citation>
    <scope>NUCLEOTIDE SEQUENCE [LARGE SCALE GENOMIC DNA]</scope>
    <source>
        <strain evidence="3">DSM 19729</strain>
    </source>
</reference>
<protein>
    <submittedName>
        <fullName evidence="2">Uncharacterized protein</fullName>
    </submittedName>
</protein>
<reference evidence="2" key="2">
    <citation type="submission" date="2016-11" db="EMBL/GenBank/DDBJ databases">
        <authorList>
            <person name="Jaros S."/>
            <person name="Januszkiewicz K."/>
            <person name="Wedrychowicz H."/>
        </authorList>
    </citation>
    <scope>NUCLEOTIDE SEQUENCE [LARGE SCALE GENOMIC DNA]</scope>
    <source>
        <strain evidence="2">DSM 19729</strain>
    </source>
</reference>
<evidence type="ECO:0000313" key="3">
    <source>
        <dbReference type="Proteomes" id="UP000184384"/>
    </source>
</evidence>
<dbReference type="OrthoDB" id="1367590at2"/>
<proteinExistence type="predicted"/>
<organism evidence="2 3">
    <name type="scientific">Flavobacterium granuli</name>
    <dbReference type="NCBI Taxonomy" id="280093"/>
    <lineage>
        <taxon>Bacteria</taxon>
        <taxon>Pseudomonadati</taxon>
        <taxon>Bacteroidota</taxon>
        <taxon>Flavobacteriia</taxon>
        <taxon>Flavobacteriales</taxon>
        <taxon>Flavobacteriaceae</taxon>
        <taxon>Flavobacterium</taxon>
    </lineage>
</organism>
<evidence type="ECO:0000313" key="2">
    <source>
        <dbReference type="EMBL" id="SHH17684.1"/>
    </source>
</evidence>
<dbReference type="STRING" id="280093.SAMN05443373_108140"/>
<sequence length="140" mass="16022">MRFPVNFFFQVKVLLNKIKKMLCKIKTIQLLTIFLAIINIGCEQKKTILNEKNIIDKSTVTKKTKTSTKITDSLKYNKYVFGTDEEGNHVQGKIIIEGKNGIGILIGKEDTEIEIVLEQVSHNKLIATDIDGFKYKLKFK</sequence>
<dbReference type="Proteomes" id="UP000184384">
    <property type="component" value="Unassembled WGS sequence"/>
</dbReference>
<accession>A0A1M5QU66</accession>
<evidence type="ECO:0000313" key="4">
    <source>
        <dbReference type="Proteomes" id="UP000237771"/>
    </source>
</evidence>
<name>A0A1M5QU66_9FLAO</name>
<dbReference type="RefSeq" id="WP_072944507.1">
    <property type="nucleotide sequence ID" value="NZ_FQWO01000008.1"/>
</dbReference>
<reference evidence="1 4" key="3">
    <citation type="submission" date="2018-03" db="EMBL/GenBank/DDBJ databases">
        <title>Genomic Encyclopedia of Archaeal and Bacterial Type Strains, Phase II (KMG-II): from individual species to whole genera.</title>
        <authorList>
            <person name="Goeker M."/>
        </authorList>
    </citation>
    <scope>NUCLEOTIDE SEQUENCE [LARGE SCALE GENOMIC DNA]</scope>
    <source>
        <strain evidence="1 4">DSM 17797</strain>
    </source>
</reference>
<dbReference type="AlphaFoldDB" id="A0A1M5QU66"/>
<gene>
    <name evidence="1" type="ORF">BC624_103387</name>
    <name evidence="2" type="ORF">SAMN05443373_108140</name>
</gene>
<evidence type="ECO:0000313" key="1">
    <source>
        <dbReference type="EMBL" id="PRZ25294.1"/>
    </source>
</evidence>
<dbReference type="Proteomes" id="UP000237771">
    <property type="component" value="Unassembled WGS sequence"/>
</dbReference>
<dbReference type="EMBL" id="PVUB01000003">
    <property type="protein sequence ID" value="PRZ25294.1"/>
    <property type="molecule type" value="Genomic_DNA"/>
</dbReference>
<keyword evidence="4" id="KW-1185">Reference proteome</keyword>
<dbReference type="EMBL" id="FQWO01000008">
    <property type="protein sequence ID" value="SHH17684.1"/>
    <property type="molecule type" value="Genomic_DNA"/>
</dbReference>